<gene>
    <name evidence="2" type="ORF">CR103_04115</name>
</gene>
<evidence type="ECO:0008006" key="4">
    <source>
        <dbReference type="Google" id="ProtNLM"/>
    </source>
</evidence>
<dbReference type="Proteomes" id="UP000228593">
    <property type="component" value="Unassembled WGS sequence"/>
</dbReference>
<feature type="region of interest" description="Disordered" evidence="1">
    <location>
        <begin position="106"/>
        <end position="152"/>
    </location>
</feature>
<evidence type="ECO:0000256" key="1">
    <source>
        <dbReference type="SAM" id="MobiDB-lite"/>
    </source>
</evidence>
<dbReference type="AlphaFoldDB" id="A0A2G8T4I5"/>
<name>A0A2G8T4I5_9BURK</name>
<accession>A0A2G8T4I5</accession>
<dbReference type="EMBL" id="PDOB01000004">
    <property type="protein sequence ID" value="PIL40934.1"/>
    <property type="molecule type" value="Genomic_DNA"/>
</dbReference>
<sequence>MSNRSAEDTMHLFSDNTALRPHVESQVNLTHAFYQQAVDRLRLVSEMNLKLARQEIEGTLDASRDIMACSDPTQMAQAAMRLIPQAAVRLRTYQQYLLSLLSALSAPSGDQVSPSGATKERSPAASEVADEVLQHAAGAGNGSASAAGETHH</sequence>
<comment type="caution">
    <text evidence="2">The sequence shown here is derived from an EMBL/GenBank/DDBJ whole genome shotgun (WGS) entry which is preliminary data.</text>
</comment>
<reference evidence="2 3" key="1">
    <citation type="submission" date="2017-10" db="EMBL/GenBank/DDBJ databases">
        <title>Massilia psychrophilum sp. nov., a novel purple-pigmented bacterium isolated from Tianshan glacier, Xinjiang Municipality, China.</title>
        <authorList>
            <person name="Wang H."/>
        </authorList>
    </citation>
    <scope>NUCLEOTIDE SEQUENCE [LARGE SCALE GENOMIC DNA]</scope>
    <source>
        <strain evidence="2 3">JCM 30813</strain>
    </source>
</reference>
<proteinExistence type="predicted"/>
<keyword evidence="3" id="KW-1185">Reference proteome</keyword>
<organism evidence="2 3">
    <name type="scientific">Massilia psychrophila</name>
    <dbReference type="NCBI Taxonomy" id="1603353"/>
    <lineage>
        <taxon>Bacteria</taxon>
        <taxon>Pseudomonadati</taxon>
        <taxon>Pseudomonadota</taxon>
        <taxon>Betaproteobacteria</taxon>
        <taxon>Burkholderiales</taxon>
        <taxon>Oxalobacteraceae</taxon>
        <taxon>Telluria group</taxon>
        <taxon>Massilia</taxon>
    </lineage>
</organism>
<feature type="compositionally biased region" description="Low complexity" evidence="1">
    <location>
        <begin position="136"/>
        <end position="152"/>
    </location>
</feature>
<protein>
    <recommendedName>
        <fullName evidence="4">Phasin domain-containing protein</fullName>
    </recommendedName>
</protein>
<evidence type="ECO:0000313" key="3">
    <source>
        <dbReference type="Proteomes" id="UP000228593"/>
    </source>
</evidence>
<evidence type="ECO:0000313" key="2">
    <source>
        <dbReference type="EMBL" id="PIL40934.1"/>
    </source>
</evidence>